<evidence type="ECO:0000259" key="1">
    <source>
        <dbReference type="Pfam" id="PF04149"/>
    </source>
</evidence>
<dbReference type="EMBL" id="JASCIS010000004">
    <property type="protein sequence ID" value="MDI3418103.1"/>
    <property type="molecule type" value="Genomic_DNA"/>
</dbReference>
<sequence>MSTALHWFKSTYSGSEGGECLEVAYNWRKSSYSGDEGGECLEIAPHPTAIHIRDSKNPEGPMLTVSPGAWAAFADQAGGASQ</sequence>
<comment type="caution">
    <text evidence="2">The sequence shown here is derived from an EMBL/GenBank/DDBJ whole genome shotgun (WGS) entry which is preliminary data.</text>
</comment>
<evidence type="ECO:0000313" key="2">
    <source>
        <dbReference type="EMBL" id="MDI3418103.1"/>
    </source>
</evidence>
<dbReference type="Pfam" id="PF04149">
    <property type="entry name" value="DUF397"/>
    <property type="match status" value="2"/>
</dbReference>
<dbReference type="InterPro" id="IPR007278">
    <property type="entry name" value="DUF397"/>
</dbReference>
<dbReference type="Proteomes" id="UP001237105">
    <property type="component" value="Unassembled WGS sequence"/>
</dbReference>
<protein>
    <submittedName>
        <fullName evidence="2">DUF397 domain-containing protein</fullName>
    </submittedName>
</protein>
<proteinExistence type="predicted"/>
<reference evidence="2 3" key="1">
    <citation type="submission" date="2023-05" db="EMBL/GenBank/DDBJ databases">
        <title>Draft genome sequence of Streptomyces sp. B-S-A12 isolated from a cave soil in Thailand.</title>
        <authorList>
            <person name="Chamroensaksri N."/>
            <person name="Muangham S."/>
        </authorList>
    </citation>
    <scope>NUCLEOTIDE SEQUENCE [LARGE SCALE GENOMIC DNA]</scope>
    <source>
        <strain evidence="2 3">B-S-A12</strain>
    </source>
</reference>
<feature type="domain" description="DUF397" evidence="1">
    <location>
        <begin position="5"/>
        <end position="24"/>
    </location>
</feature>
<feature type="domain" description="DUF397" evidence="1">
    <location>
        <begin position="26"/>
        <end position="76"/>
    </location>
</feature>
<gene>
    <name evidence="2" type="ORF">QIT00_05920</name>
</gene>
<evidence type="ECO:0000313" key="3">
    <source>
        <dbReference type="Proteomes" id="UP001237105"/>
    </source>
</evidence>
<keyword evidence="3" id="KW-1185">Reference proteome</keyword>
<accession>A0ABT6SSK4</accession>
<name>A0ABT6SSK4_9ACTN</name>
<dbReference type="RefSeq" id="WP_282534015.1">
    <property type="nucleotide sequence ID" value="NZ_JASCIS010000004.1"/>
</dbReference>
<organism evidence="2 3">
    <name type="scientific">Streptomyces luteolus</name>
    <dbReference type="NCBI Taxonomy" id="3043615"/>
    <lineage>
        <taxon>Bacteria</taxon>
        <taxon>Bacillati</taxon>
        <taxon>Actinomycetota</taxon>
        <taxon>Actinomycetes</taxon>
        <taxon>Kitasatosporales</taxon>
        <taxon>Streptomycetaceae</taxon>
        <taxon>Streptomyces</taxon>
    </lineage>
</organism>